<protein>
    <submittedName>
        <fullName evidence="1">Uncharacterized protein</fullName>
    </submittedName>
</protein>
<keyword evidence="2" id="KW-1185">Reference proteome</keyword>
<proteinExistence type="predicted"/>
<gene>
    <name evidence="1" type="ORF">EY643_03500</name>
</gene>
<evidence type="ECO:0000313" key="1">
    <source>
        <dbReference type="EMBL" id="QFU74790.1"/>
    </source>
</evidence>
<dbReference type="EMBL" id="CP036422">
    <property type="protein sequence ID" value="QFU74790.1"/>
    <property type="molecule type" value="Genomic_DNA"/>
</dbReference>
<evidence type="ECO:0000313" key="2">
    <source>
        <dbReference type="Proteomes" id="UP000326287"/>
    </source>
</evidence>
<dbReference type="OrthoDB" id="5736321at2"/>
<reference evidence="1 2" key="1">
    <citation type="submission" date="2019-02" db="EMBL/GenBank/DDBJ databases">
        <authorList>
            <person name="Li S.-H."/>
        </authorList>
    </citation>
    <scope>NUCLEOTIDE SEQUENCE [LARGE SCALE GENOMIC DNA]</scope>
    <source>
        <strain evidence="1 2">IMCC14385</strain>
    </source>
</reference>
<name>A0A5P9NG57_9GAMM</name>
<sequence>MGTILEFPSQQAQGLAFLDRQIRQLLLAKGADDDLIDFAATELTRIYSRISENEQYSIGIRLPPDLDERDRDALQLEINAGLETIRSENHGLIVELVAQLVLTKVQLFELSRR</sequence>
<dbReference type="RefSeq" id="WP_152660898.1">
    <property type="nucleotide sequence ID" value="NZ_CP036422.1"/>
</dbReference>
<dbReference type="Proteomes" id="UP000326287">
    <property type="component" value="Chromosome"/>
</dbReference>
<organism evidence="1 2">
    <name type="scientific">Halioglobus maricola</name>
    <dbReference type="NCBI Taxonomy" id="2601894"/>
    <lineage>
        <taxon>Bacteria</taxon>
        <taxon>Pseudomonadati</taxon>
        <taxon>Pseudomonadota</taxon>
        <taxon>Gammaproteobacteria</taxon>
        <taxon>Cellvibrionales</taxon>
        <taxon>Halieaceae</taxon>
        <taxon>Halioglobus</taxon>
    </lineage>
</organism>
<dbReference type="AlphaFoldDB" id="A0A5P9NG57"/>
<accession>A0A5P9NG57</accession>
<dbReference type="KEGG" id="halc:EY643_03500"/>